<reference evidence="3" key="1">
    <citation type="submission" date="2021-02" db="EMBL/GenBank/DDBJ databases">
        <authorList>
            <person name="Nowell W R."/>
        </authorList>
    </citation>
    <scope>NUCLEOTIDE SEQUENCE</scope>
</reference>
<dbReference type="Proteomes" id="UP000663882">
    <property type="component" value="Unassembled WGS sequence"/>
</dbReference>
<keyword evidence="1" id="KW-0472">Membrane</keyword>
<dbReference type="EMBL" id="CAJNOU010003970">
    <property type="protein sequence ID" value="CAF1419919.1"/>
    <property type="molecule type" value="Genomic_DNA"/>
</dbReference>
<comment type="caution">
    <text evidence="3">The sequence shown here is derived from an EMBL/GenBank/DDBJ whole genome shotgun (WGS) entry which is preliminary data.</text>
</comment>
<gene>
    <name evidence="2" type="ORF">RFH988_LOCUS23837</name>
    <name evidence="3" type="ORF">SEV965_LOCUS32253</name>
</gene>
<dbReference type="EMBL" id="CAJNOO010001683">
    <property type="protein sequence ID" value="CAF1187057.1"/>
    <property type="molecule type" value="Genomic_DNA"/>
</dbReference>
<evidence type="ECO:0000313" key="4">
    <source>
        <dbReference type="Proteomes" id="UP000663889"/>
    </source>
</evidence>
<evidence type="ECO:0000313" key="2">
    <source>
        <dbReference type="EMBL" id="CAF1187057.1"/>
    </source>
</evidence>
<name>A0A815MCZ9_9BILA</name>
<keyword evidence="1" id="KW-0812">Transmembrane</keyword>
<feature type="transmembrane region" description="Helical" evidence="1">
    <location>
        <begin position="35"/>
        <end position="54"/>
    </location>
</feature>
<keyword evidence="1" id="KW-1133">Transmembrane helix</keyword>
<evidence type="ECO:0000256" key="1">
    <source>
        <dbReference type="SAM" id="Phobius"/>
    </source>
</evidence>
<dbReference type="OrthoDB" id="10505589at2759"/>
<protein>
    <submittedName>
        <fullName evidence="3">Uncharacterized protein</fullName>
    </submittedName>
</protein>
<evidence type="ECO:0000313" key="3">
    <source>
        <dbReference type="EMBL" id="CAF1419919.1"/>
    </source>
</evidence>
<sequence>MQQLTIVALLSPIGFVAVHYMAQLALVSRGVPREYLALVNIPVTLIAIMAPLTIRHTELPLTWFAGCYALNLISGIPIAAFVYFTPQIISMSYYYPLLILLLASSTDNLAFNKQYDSRSTNFVEEITYYLKTFQFQLILP</sequence>
<organism evidence="3 4">
    <name type="scientific">Rotaria sordida</name>
    <dbReference type="NCBI Taxonomy" id="392033"/>
    <lineage>
        <taxon>Eukaryota</taxon>
        <taxon>Metazoa</taxon>
        <taxon>Spiralia</taxon>
        <taxon>Gnathifera</taxon>
        <taxon>Rotifera</taxon>
        <taxon>Eurotatoria</taxon>
        <taxon>Bdelloidea</taxon>
        <taxon>Philodinida</taxon>
        <taxon>Philodinidae</taxon>
        <taxon>Rotaria</taxon>
    </lineage>
</organism>
<feature type="transmembrane region" description="Helical" evidence="1">
    <location>
        <begin position="93"/>
        <end position="111"/>
    </location>
</feature>
<dbReference type="AlphaFoldDB" id="A0A815MCZ9"/>
<feature type="transmembrane region" description="Helical" evidence="1">
    <location>
        <begin position="60"/>
        <end position="84"/>
    </location>
</feature>
<accession>A0A815MCZ9</accession>
<dbReference type="Proteomes" id="UP000663889">
    <property type="component" value="Unassembled WGS sequence"/>
</dbReference>
<proteinExistence type="predicted"/>
<feature type="transmembrane region" description="Helical" evidence="1">
    <location>
        <begin position="6"/>
        <end position="28"/>
    </location>
</feature>